<gene>
    <name evidence="1" type="ORF">SAMN05421720_102268</name>
</gene>
<name>A0A1G6Z8K4_9PROT</name>
<evidence type="ECO:0000313" key="2">
    <source>
        <dbReference type="Proteomes" id="UP000199412"/>
    </source>
</evidence>
<proteinExistence type="predicted"/>
<dbReference type="RefSeq" id="WP_143027092.1">
    <property type="nucleotide sequence ID" value="NZ_FNAP01000002.1"/>
</dbReference>
<evidence type="ECO:0000313" key="1">
    <source>
        <dbReference type="EMBL" id="SDD98215.1"/>
    </source>
</evidence>
<organism evidence="1 2">
    <name type="scientific">Rhodospira trueperi</name>
    <dbReference type="NCBI Taxonomy" id="69960"/>
    <lineage>
        <taxon>Bacteria</taxon>
        <taxon>Pseudomonadati</taxon>
        <taxon>Pseudomonadota</taxon>
        <taxon>Alphaproteobacteria</taxon>
        <taxon>Rhodospirillales</taxon>
        <taxon>Rhodospirillaceae</taxon>
        <taxon>Rhodospira</taxon>
    </lineage>
</organism>
<dbReference type="AlphaFoldDB" id="A0A1G6Z8K4"/>
<reference evidence="1 2" key="1">
    <citation type="submission" date="2016-10" db="EMBL/GenBank/DDBJ databases">
        <authorList>
            <person name="de Groot N.N."/>
        </authorList>
    </citation>
    <scope>NUCLEOTIDE SEQUENCE [LARGE SCALE GENOMIC DNA]</scope>
    <source>
        <strain evidence="1 2">ATCC 700224</strain>
    </source>
</reference>
<dbReference type="Proteomes" id="UP000199412">
    <property type="component" value="Unassembled WGS sequence"/>
</dbReference>
<keyword evidence="2" id="KW-1185">Reference proteome</keyword>
<dbReference type="EMBL" id="FNAP01000002">
    <property type="protein sequence ID" value="SDD98215.1"/>
    <property type="molecule type" value="Genomic_DNA"/>
</dbReference>
<accession>A0A1G6Z8K4</accession>
<dbReference type="OrthoDB" id="9922594at2"/>
<sequence length="71" mass="8214">MESTERVAPGQKWRVNRPFRVERGGSRFLIPQGSTLIVTMVRQDYDAVWVSYGYNRFQVSQQNMADYATPA</sequence>
<protein>
    <submittedName>
        <fullName evidence="1">Uncharacterized protein</fullName>
    </submittedName>
</protein>